<gene>
    <name evidence="3" type="ORF">OTI717_LOCUS28776</name>
</gene>
<dbReference type="InterPro" id="IPR036392">
    <property type="entry name" value="PLAT/LH2_dom_sf"/>
</dbReference>
<accession>A0A819NF74</accession>
<sequence length="446" mass="50848">MHGTNVSSNQIFLSDGKFEKKSVDKFTVNAPPNFSPLTALDIGHDNSGFGPGWYLDKVVVDCPSTGIKQTFPCNNWLADDEGDRRIERRLKEDLSLPKTRRSTVPWYIWVYTSDKKGAGTHAQVILVLYGYDGKSKNIKLERNPNSLKQGQCNQYKVDINDVGIPFKLRVSLNDNNLSHSWHLDRIEMQNLKTNEQYTFHCGRWLSKTEDDKQIIRELPATGPLISSPLPVVKYIVDVYTGNKPNASTDANVFINIYGECGDTGVRPLEYSLQNKRKFQRNEIDTFIIEAVLLKQIRKIRIGHDGTGAGSGWFLNRVEIRPEHQPYGPVTFVCDRWLAIDEDDRQIVRELIPTQDSHNTIYRVKIKIDDVFQAMTDADEHLQIFGEKADTDKIHLTTFNNPIDTFESGRTDSSTFQYHDLGKIGHNGKGSTPEWFLDSIEIYVPTH</sequence>
<comment type="caution">
    <text evidence="3">The sequence shown here is derived from an EMBL/GenBank/DDBJ whole genome shotgun (WGS) entry which is preliminary data.</text>
</comment>
<dbReference type="InterPro" id="IPR052970">
    <property type="entry name" value="Inner_ear_hair_cell_LOXHD"/>
</dbReference>
<feature type="domain" description="PLAT" evidence="2">
    <location>
        <begin position="1"/>
        <end position="91"/>
    </location>
</feature>
<feature type="domain" description="PLAT" evidence="2">
    <location>
        <begin position="359"/>
        <end position="446"/>
    </location>
</feature>
<dbReference type="Gene3D" id="2.40.180.10">
    <property type="entry name" value="Catalase core domain"/>
    <property type="match status" value="2"/>
</dbReference>
<comment type="caution">
    <text evidence="1">Lacks conserved residue(s) required for the propagation of feature annotation.</text>
</comment>
<dbReference type="InterPro" id="IPR001024">
    <property type="entry name" value="PLAT/LH2_dom"/>
</dbReference>
<dbReference type="CDD" id="cd01756">
    <property type="entry name" value="PLAT_repeat"/>
    <property type="match status" value="1"/>
</dbReference>
<reference evidence="3" key="1">
    <citation type="submission" date="2021-02" db="EMBL/GenBank/DDBJ databases">
        <authorList>
            <person name="Nowell W R."/>
        </authorList>
    </citation>
    <scope>NUCLEOTIDE SEQUENCE</scope>
</reference>
<dbReference type="EMBL" id="CAJOAX010006966">
    <property type="protein sequence ID" value="CAF3996659.1"/>
    <property type="molecule type" value="Genomic_DNA"/>
</dbReference>
<dbReference type="PROSITE" id="PS50095">
    <property type="entry name" value="PLAT"/>
    <property type="match status" value="4"/>
</dbReference>
<proteinExistence type="predicted"/>
<feature type="domain" description="PLAT" evidence="2">
    <location>
        <begin position="232"/>
        <end position="351"/>
    </location>
</feature>
<feature type="domain" description="PLAT" evidence="2">
    <location>
        <begin position="104"/>
        <end position="219"/>
    </location>
</feature>
<dbReference type="Proteomes" id="UP000663823">
    <property type="component" value="Unassembled WGS sequence"/>
</dbReference>
<dbReference type="PANTHER" id="PTHR45901">
    <property type="entry name" value="PROTEIN CBG12474"/>
    <property type="match status" value="1"/>
</dbReference>
<organism evidence="3 4">
    <name type="scientific">Rotaria sordida</name>
    <dbReference type="NCBI Taxonomy" id="392033"/>
    <lineage>
        <taxon>Eukaryota</taxon>
        <taxon>Metazoa</taxon>
        <taxon>Spiralia</taxon>
        <taxon>Gnathifera</taxon>
        <taxon>Rotifera</taxon>
        <taxon>Eurotatoria</taxon>
        <taxon>Bdelloidea</taxon>
        <taxon>Philodinida</taxon>
        <taxon>Philodinidae</taxon>
        <taxon>Rotaria</taxon>
    </lineage>
</organism>
<evidence type="ECO:0000259" key="2">
    <source>
        <dbReference type="PROSITE" id="PS50095"/>
    </source>
</evidence>
<evidence type="ECO:0000256" key="1">
    <source>
        <dbReference type="PROSITE-ProRule" id="PRU00152"/>
    </source>
</evidence>
<protein>
    <recommendedName>
        <fullName evidence="2">PLAT domain-containing protein</fullName>
    </recommendedName>
</protein>
<evidence type="ECO:0000313" key="3">
    <source>
        <dbReference type="EMBL" id="CAF3996659.1"/>
    </source>
</evidence>
<dbReference type="SUPFAM" id="SSF49723">
    <property type="entry name" value="Lipase/lipooxygenase domain (PLAT/LH2 domain)"/>
    <property type="match status" value="4"/>
</dbReference>
<dbReference type="PANTHER" id="PTHR45901:SF7">
    <property type="entry name" value="OXYGEN-REGULATED PROTEIN 1"/>
    <property type="match status" value="1"/>
</dbReference>
<dbReference type="Pfam" id="PF01477">
    <property type="entry name" value="PLAT"/>
    <property type="match status" value="4"/>
</dbReference>
<dbReference type="SMART" id="SM00308">
    <property type="entry name" value="LH2"/>
    <property type="match status" value="2"/>
</dbReference>
<name>A0A819NF74_9BILA</name>
<dbReference type="Gene3D" id="2.60.60.20">
    <property type="entry name" value="PLAT/LH2 domain"/>
    <property type="match status" value="2"/>
</dbReference>
<evidence type="ECO:0000313" key="4">
    <source>
        <dbReference type="Proteomes" id="UP000663823"/>
    </source>
</evidence>
<dbReference type="AlphaFoldDB" id="A0A819NF74"/>